<gene>
    <name evidence="2" type="ORF">ACFO60_33400</name>
</gene>
<protein>
    <submittedName>
        <fullName evidence="2">Uncharacterized protein</fullName>
    </submittedName>
</protein>
<dbReference type="EMBL" id="JBHSFP010000034">
    <property type="protein sequence ID" value="MFC4535686.1"/>
    <property type="molecule type" value="Genomic_DNA"/>
</dbReference>
<feature type="compositionally biased region" description="Basic and acidic residues" evidence="1">
    <location>
        <begin position="48"/>
        <end position="61"/>
    </location>
</feature>
<reference evidence="3" key="1">
    <citation type="journal article" date="2019" name="Int. J. Syst. Evol. Microbiol.">
        <title>The Global Catalogue of Microorganisms (GCM) 10K type strain sequencing project: providing services to taxonomists for standard genome sequencing and annotation.</title>
        <authorList>
            <consortium name="The Broad Institute Genomics Platform"/>
            <consortium name="The Broad Institute Genome Sequencing Center for Infectious Disease"/>
            <person name="Wu L."/>
            <person name="Ma J."/>
        </authorList>
    </citation>
    <scope>NUCLEOTIDE SEQUENCE [LARGE SCALE GENOMIC DNA]</scope>
    <source>
        <strain evidence="3">CGMCC 4.7132</strain>
    </source>
</reference>
<evidence type="ECO:0000313" key="2">
    <source>
        <dbReference type="EMBL" id="MFC4535686.1"/>
    </source>
</evidence>
<evidence type="ECO:0000313" key="3">
    <source>
        <dbReference type="Proteomes" id="UP001596004"/>
    </source>
</evidence>
<comment type="caution">
    <text evidence="2">The sequence shown here is derived from an EMBL/GenBank/DDBJ whole genome shotgun (WGS) entry which is preliminary data.</text>
</comment>
<sequence>MDHDDDQTADEQPAPRRQATPVDMNQRLRDLAALPADQRSPGARRLRDHIINRKPQENPGA</sequence>
<dbReference type="RefSeq" id="WP_380848730.1">
    <property type="nucleotide sequence ID" value="NZ_JBHSFP010000034.1"/>
</dbReference>
<feature type="region of interest" description="Disordered" evidence="1">
    <location>
        <begin position="1"/>
        <end position="61"/>
    </location>
</feature>
<evidence type="ECO:0000256" key="1">
    <source>
        <dbReference type="SAM" id="MobiDB-lite"/>
    </source>
</evidence>
<name>A0ABV9CR71_9ACTN</name>
<dbReference type="Proteomes" id="UP001596004">
    <property type="component" value="Unassembled WGS sequence"/>
</dbReference>
<keyword evidence="3" id="KW-1185">Reference proteome</keyword>
<proteinExistence type="predicted"/>
<accession>A0ABV9CR71</accession>
<organism evidence="2 3">
    <name type="scientific">Sphaerisporangium dianthi</name>
    <dbReference type="NCBI Taxonomy" id="1436120"/>
    <lineage>
        <taxon>Bacteria</taxon>
        <taxon>Bacillati</taxon>
        <taxon>Actinomycetota</taxon>
        <taxon>Actinomycetes</taxon>
        <taxon>Streptosporangiales</taxon>
        <taxon>Streptosporangiaceae</taxon>
        <taxon>Sphaerisporangium</taxon>
    </lineage>
</organism>